<reference evidence="1 2" key="1">
    <citation type="submission" date="2018-11" db="EMBL/GenBank/DDBJ databases">
        <authorList>
            <consortium name="Pathogen Informatics"/>
        </authorList>
    </citation>
    <scope>NUCLEOTIDE SEQUENCE [LARGE SCALE GENOMIC DNA]</scope>
    <source>
        <strain>Denwood</strain>
        <strain evidence="2">Zambia</strain>
    </source>
</reference>
<protein>
    <submittedName>
        <fullName evidence="1">Uncharacterized protein</fullName>
    </submittedName>
</protein>
<organism evidence="1 2">
    <name type="scientific">Schistosoma mattheei</name>
    <dbReference type="NCBI Taxonomy" id="31246"/>
    <lineage>
        <taxon>Eukaryota</taxon>
        <taxon>Metazoa</taxon>
        <taxon>Spiralia</taxon>
        <taxon>Lophotrochozoa</taxon>
        <taxon>Platyhelminthes</taxon>
        <taxon>Trematoda</taxon>
        <taxon>Digenea</taxon>
        <taxon>Strigeidida</taxon>
        <taxon>Schistosomatoidea</taxon>
        <taxon>Schistosomatidae</taxon>
        <taxon>Schistosoma</taxon>
    </lineage>
</organism>
<keyword evidence="2" id="KW-1185">Reference proteome</keyword>
<dbReference type="STRING" id="31246.A0A183NF33"/>
<proteinExistence type="predicted"/>
<sequence length="222" mass="24738">MEAAPTDRPLDVTPTTIEGTRMVTRQMKCWKAAGPDNIPAEALKSDIEMKTASVAEAFGAMGLNIHKGKSKIFRYNTKNTYPITLDGEALEDVESPMYLVGIVDERGRSIADTEKDVLLKELNINSTDNDITPPNLIQTNATHDNVTSEIINNENLIPQYSVCAKKILEVIKSSKHPSGCSMCELSAYFRNHEQIDPQLIQYEIDKLVNTKIVQYVNDSPPR</sequence>
<gene>
    <name evidence="1" type="ORF">SMTD_LOCUS719</name>
</gene>
<dbReference type="Proteomes" id="UP000269396">
    <property type="component" value="Unassembled WGS sequence"/>
</dbReference>
<accession>A0A183NF33</accession>
<evidence type="ECO:0000313" key="2">
    <source>
        <dbReference type="Proteomes" id="UP000269396"/>
    </source>
</evidence>
<dbReference type="AlphaFoldDB" id="A0A183NF33"/>
<name>A0A183NF33_9TREM</name>
<evidence type="ECO:0000313" key="1">
    <source>
        <dbReference type="EMBL" id="VDO72505.1"/>
    </source>
</evidence>
<dbReference type="EMBL" id="UZAL01000685">
    <property type="protein sequence ID" value="VDO72505.1"/>
    <property type="molecule type" value="Genomic_DNA"/>
</dbReference>